<keyword evidence="5" id="KW-1185">Reference proteome</keyword>
<dbReference type="EMBL" id="BAAAEW010000020">
    <property type="protein sequence ID" value="GAA0754332.1"/>
    <property type="molecule type" value="Genomic_DNA"/>
</dbReference>
<dbReference type="RefSeq" id="WP_170200710.1">
    <property type="nucleotide sequence ID" value="NZ_BAAAEW010000020.1"/>
</dbReference>
<dbReference type="PROSITE" id="PS01031">
    <property type="entry name" value="SHSP"/>
    <property type="match status" value="1"/>
</dbReference>
<evidence type="ECO:0000313" key="5">
    <source>
        <dbReference type="Proteomes" id="UP001500279"/>
    </source>
</evidence>
<evidence type="ECO:0000256" key="2">
    <source>
        <dbReference type="RuleBase" id="RU003616"/>
    </source>
</evidence>
<dbReference type="Gene3D" id="2.60.40.790">
    <property type="match status" value="1"/>
</dbReference>
<accession>A0ABN1K4C1</accession>
<gene>
    <name evidence="4" type="ORF">GCM10009107_30720</name>
</gene>
<dbReference type="Pfam" id="PF00011">
    <property type="entry name" value="HSP20"/>
    <property type="match status" value="1"/>
</dbReference>
<sequence>MLLVPLTRTTARTSPLGRGIDRVVDDTLNRLLGMTTQNQDNTLSPALDVSESDKAYSVQLDLPGVRKEDIKIAVEGRRVRIEAPLPAAPAAEEGVRVIYRERTLANFARSFVLPVEIDQTSSQAKLEAGVLTLTLQKRQPTEASQLTVS</sequence>
<evidence type="ECO:0000256" key="1">
    <source>
        <dbReference type="PROSITE-ProRule" id="PRU00285"/>
    </source>
</evidence>
<name>A0ABN1K4C1_9BURK</name>
<comment type="caution">
    <text evidence="4">The sequence shown here is derived from an EMBL/GenBank/DDBJ whole genome shotgun (WGS) entry which is preliminary data.</text>
</comment>
<dbReference type="CDD" id="cd06464">
    <property type="entry name" value="ACD_sHsps-like"/>
    <property type="match status" value="1"/>
</dbReference>
<dbReference type="SUPFAM" id="SSF49764">
    <property type="entry name" value="HSP20-like chaperones"/>
    <property type="match status" value="1"/>
</dbReference>
<protein>
    <submittedName>
        <fullName evidence="4">Hsp20/alpha crystallin family protein</fullName>
    </submittedName>
</protein>
<reference evidence="4 5" key="1">
    <citation type="journal article" date="2019" name="Int. J. Syst. Evol. Microbiol.">
        <title>The Global Catalogue of Microorganisms (GCM) 10K type strain sequencing project: providing services to taxonomists for standard genome sequencing and annotation.</title>
        <authorList>
            <consortium name="The Broad Institute Genomics Platform"/>
            <consortium name="The Broad Institute Genome Sequencing Center for Infectious Disease"/>
            <person name="Wu L."/>
            <person name="Ma J."/>
        </authorList>
    </citation>
    <scope>NUCLEOTIDE SEQUENCE [LARGE SCALE GENOMIC DNA]</scope>
    <source>
        <strain evidence="4 5">JCM 15503</strain>
    </source>
</reference>
<dbReference type="InterPro" id="IPR008978">
    <property type="entry name" value="HSP20-like_chaperone"/>
</dbReference>
<organism evidence="4 5">
    <name type="scientific">Ideonella azotifigens</name>
    <dbReference type="NCBI Taxonomy" id="513160"/>
    <lineage>
        <taxon>Bacteria</taxon>
        <taxon>Pseudomonadati</taxon>
        <taxon>Pseudomonadota</taxon>
        <taxon>Betaproteobacteria</taxon>
        <taxon>Burkholderiales</taxon>
        <taxon>Sphaerotilaceae</taxon>
        <taxon>Ideonella</taxon>
    </lineage>
</organism>
<evidence type="ECO:0000313" key="4">
    <source>
        <dbReference type="EMBL" id="GAA0754332.1"/>
    </source>
</evidence>
<dbReference type="PANTHER" id="PTHR11527">
    <property type="entry name" value="HEAT-SHOCK PROTEIN 20 FAMILY MEMBER"/>
    <property type="match status" value="1"/>
</dbReference>
<dbReference type="Proteomes" id="UP001500279">
    <property type="component" value="Unassembled WGS sequence"/>
</dbReference>
<feature type="domain" description="SHSP" evidence="3">
    <location>
        <begin position="38"/>
        <end position="149"/>
    </location>
</feature>
<evidence type="ECO:0000259" key="3">
    <source>
        <dbReference type="PROSITE" id="PS01031"/>
    </source>
</evidence>
<dbReference type="InterPro" id="IPR031107">
    <property type="entry name" value="Small_HSP"/>
</dbReference>
<proteinExistence type="inferred from homology"/>
<dbReference type="InterPro" id="IPR002068">
    <property type="entry name" value="A-crystallin/Hsp20_dom"/>
</dbReference>
<comment type="similarity">
    <text evidence="1 2">Belongs to the small heat shock protein (HSP20) family.</text>
</comment>